<evidence type="ECO:0000313" key="2">
    <source>
        <dbReference type="EMBL" id="MBB5037984.1"/>
    </source>
</evidence>
<reference evidence="2 3" key="1">
    <citation type="submission" date="2020-08" db="EMBL/GenBank/DDBJ databases">
        <title>Genomic Encyclopedia of Type Strains, Phase IV (KMG-IV): sequencing the most valuable type-strain genomes for metagenomic binning, comparative biology and taxonomic classification.</title>
        <authorList>
            <person name="Goeker M."/>
        </authorList>
    </citation>
    <scope>NUCLEOTIDE SEQUENCE [LARGE SCALE GENOMIC DNA]</scope>
    <source>
        <strain evidence="2 3">DSM 12251</strain>
    </source>
</reference>
<dbReference type="EMBL" id="JACHIF010000004">
    <property type="protein sequence ID" value="MBB5037984.1"/>
    <property type="molecule type" value="Genomic_DNA"/>
</dbReference>
<evidence type="ECO:0000313" key="3">
    <source>
        <dbReference type="Proteomes" id="UP000534294"/>
    </source>
</evidence>
<keyword evidence="1" id="KW-0472">Membrane</keyword>
<feature type="transmembrane region" description="Helical" evidence="1">
    <location>
        <begin position="12"/>
        <end position="29"/>
    </location>
</feature>
<keyword evidence="3" id="KW-1185">Reference proteome</keyword>
<organism evidence="2 3">
    <name type="scientific">Prosthecobacter dejongeii</name>
    <dbReference type="NCBI Taxonomy" id="48465"/>
    <lineage>
        <taxon>Bacteria</taxon>
        <taxon>Pseudomonadati</taxon>
        <taxon>Verrucomicrobiota</taxon>
        <taxon>Verrucomicrobiia</taxon>
        <taxon>Verrucomicrobiales</taxon>
        <taxon>Verrucomicrobiaceae</taxon>
        <taxon>Prosthecobacter</taxon>
    </lineage>
</organism>
<gene>
    <name evidence="2" type="ORF">HNQ64_002242</name>
</gene>
<proteinExistence type="predicted"/>
<dbReference type="Proteomes" id="UP000534294">
    <property type="component" value="Unassembled WGS sequence"/>
</dbReference>
<keyword evidence="1" id="KW-0812">Transmembrane</keyword>
<protein>
    <submittedName>
        <fullName evidence="2">Uncharacterized protein</fullName>
    </submittedName>
</protein>
<name>A0A7W8DPT6_9BACT</name>
<comment type="caution">
    <text evidence="2">The sequence shown here is derived from an EMBL/GenBank/DDBJ whole genome shotgun (WGS) entry which is preliminary data.</text>
</comment>
<evidence type="ECO:0000256" key="1">
    <source>
        <dbReference type="SAM" id="Phobius"/>
    </source>
</evidence>
<dbReference type="AlphaFoldDB" id="A0A7W8DPT6"/>
<sequence length="31" mass="3685">MWSSDLNELMSYYMWKIISEFGAAVVYVLHT</sequence>
<accession>A0A7W8DPT6</accession>
<keyword evidence="1" id="KW-1133">Transmembrane helix</keyword>